<evidence type="ECO:0000259" key="6">
    <source>
        <dbReference type="PROSITE" id="PS51795"/>
    </source>
</evidence>
<evidence type="ECO:0000313" key="8">
    <source>
        <dbReference type="Proteomes" id="UP001058974"/>
    </source>
</evidence>
<feature type="zinc finger region" description="FLZ-type" evidence="4">
    <location>
        <begin position="191"/>
        <end position="234"/>
    </location>
</feature>
<dbReference type="Gramene" id="Psat04G0067200-T1">
    <property type="protein sequence ID" value="KAI5415314.1"/>
    <property type="gene ID" value="KIW84_040672"/>
</dbReference>
<dbReference type="PANTHER" id="PTHR47208">
    <property type="entry name" value="OS02G0174800 PROTEIN"/>
    <property type="match status" value="1"/>
</dbReference>
<feature type="domain" description="FLZ-type" evidence="6">
    <location>
        <begin position="191"/>
        <end position="234"/>
    </location>
</feature>
<evidence type="ECO:0000256" key="5">
    <source>
        <dbReference type="SAM" id="MobiDB-lite"/>
    </source>
</evidence>
<dbReference type="Proteomes" id="UP001058974">
    <property type="component" value="Chromosome 4"/>
</dbReference>
<evidence type="ECO:0000256" key="2">
    <source>
        <dbReference type="ARBA" id="ARBA00022723"/>
    </source>
</evidence>
<keyword evidence="3" id="KW-0862">Zinc</keyword>
<dbReference type="Pfam" id="PF04570">
    <property type="entry name" value="zf-FLZ"/>
    <property type="match status" value="1"/>
</dbReference>
<dbReference type="InterPro" id="IPR007650">
    <property type="entry name" value="Zf-FLZ_dom"/>
</dbReference>
<evidence type="ECO:0000256" key="4">
    <source>
        <dbReference type="PROSITE-ProRule" id="PRU01131"/>
    </source>
</evidence>
<keyword evidence="8" id="KW-1185">Reference proteome</keyword>
<comment type="caution">
    <text evidence="7">The sequence shown here is derived from an EMBL/GenBank/DDBJ whole genome shotgun (WGS) entry which is preliminary data.</text>
</comment>
<organism evidence="7 8">
    <name type="scientific">Pisum sativum</name>
    <name type="common">Garden pea</name>
    <name type="synonym">Lathyrus oleraceus</name>
    <dbReference type="NCBI Taxonomy" id="3888"/>
    <lineage>
        <taxon>Eukaryota</taxon>
        <taxon>Viridiplantae</taxon>
        <taxon>Streptophyta</taxon>
        <taxon>Embryophyta</taxon>
        <taxon>Tracheophyta</taxon>
        <taxon>Spermatophyta</taxon>
        <taxon>Magnoliopsida</taxon>
        <taxon>eudicotyledons</taxon>
        <taxon>Gunneridae</taxon>
        <taxon>Pentapetalae</taxon>
        <taxon>rosids</taxon>
        <taxon>fabids</taxon>
        <taxon>Fabales</taxon>
        <taxon>Fabaceae</taxon>
        <taxon>Papilionoideae</taxon>
        <taxon>50 kb inversion clade</taxon>
        <taxon>NPAAA clade</taxon>
        <taxon>Hologalegina</taxon>
        <taxon>IRL clade</taxon>
        <taxon>Fabeae</taxon>
        <taxon>Lathyrus</taxon>
    </lineage>
</organism>
<gene>
    <name evidence="7" type="ORF">KIW84_040672</name>
</gene>
<dbReference type="PROSITE" id="PS51795">
    <property type="entry name" value="ZF_FLZ"/>
    <property type="match status" value="1"/>
</dbReference>
<keyword evidence="2" id="KW-0479">Metal-binding</keyword>
<feature type="region of interest" description="Disordered" evidence="5">
    <location>
        <begin position="49"/>
        <end position="71"/>
    </location>
</feature>
<accession>A0A9D5AQF6</accession>
<protein>
    <recommendedName>
        <fullName evidence="6">FLZ-type domain-containing protein</fullName>
    </recommendedName>
</protein>
<dbReference type="PANTHER" id="PTHR47208:SF5">
    <property type="entry name" value="FCS-LIKE ZINC FINGER 12-RELATED"/>
    <property type="match status" value="1"/>
</dbReference>
<reference evidence="7 8" key="1">
    <citation type="journal article" date="2022" name="Nat. Genet.">
        <title>Improved pea reference genome and pan-genome highlight genomic features and evolutionary characteristics.</title>
        <authorList>
            <person name="Yang T."/>
            <person name="Liu R."/>
            <person name="Luo Y."/>
            <person name="Hu S."/>
            <person name="Wang D."/>
            <person name="Wang C."/>
            <person name="Pandey M.K."/>
            <person name="Ge S."/>
            <person name="Xu Q."/>
            <person name="Li N."/>
            <person name="Li G."/>
            <person name="Huang Y."/>
            <person name="Saxena R.K."/>
            <person name="Ji Y."/>
            <person name="Li M."/>
            <person name="Yan X."/>
            <person name="He Y."/>
            <person name="Liu Y."/>
            <person name="Wang X."/>
            <person name="Xiang C."/>
            <person name="Varshney R.K."/>
            <person name="Ding H."/>
            <person name="Gao S."/>
            <person name="Zong X."/>
        </authorList>
    </citation>
    <scope>NUCLEOTIDE SEQUENCE [LARGE SCALE GENOMIC DNA]</scope>
    <source>
        <strain evidence="7 8">cv. Zhongwan 6</strain>
    </source>
</reference>
<evidence type="ECO:0000256" key="1">
    <source>
        <dbReference type="ARBA" id="ARBA00009374"/>
    </source>
</evidence>
<dbReference type="GO" id="GO:0008270">
    <property type="term" value="F:zinc ion binding"/>
    <property type="evidence" value="ECO:0007669"/>
    <property type="project" value="UniProtKB-KW"/>
</dbReference>
<feature type="region of interest" description="Disordered" evidence="5">
    <location>
        <begin position="160"/>
        <end position="184"/>
    </location>
</feature>
<evidence type="ECO:0000313" key="7">
    <source>
        <dbReference type="EMBL" id="KAI5415314.1"/>
    </source>
</evidence>
<evidence type="ECO:0000256" key="3">
    <source>
        <dbReference type="ARBA" id="ARBA00022771"/>
    </source>
</evidence>
<feature type="compositionally biased region" description="Low complexity" evidence="5">
    <location>
        <begin position="163"/>
        <end position="172"/>
    </location>
</feature>
<name>A0A9D5AQF6_PEA</name>
<sequence length="261" mass="29166">TPTTLSIPFFNTQHNNHSSLFSSPIMLRKRPSPMIGKLSELLVSGHRIMNTTGSPRGPLDTKMQSSSPRGLKNYDLSSVGLKIVAALDSSNKTCEVLPKHAVCTSNLNRSRPIQIQSAKNANGFQMDYSSMEEDEEYTYVTCHVPNKTFTKVYYDGEVRRQQGHNNNNNDVGVVRRSEPEPEPEPLFPTSNFLNSCHLCGKNLHGKDIYMYRGEKGFCSTECRSSQIMMDERKERCGSEAVELSSSPYTRGQIFSTGILAV</sequence>
<feature type="non-terminal residue" evidence="7">
    <location>
        <position position="261"/>
    </location>
</feature>
<comment type="similarity">
    <text evidence="1">Belongs to the FLZ family.</text>
</comment>
<proteinExistence type="inferred from homology"/>
<keyword evidence="3" id="KW-0863">Zinc-finger</keyword>
<dbReference type="EMBL" id="JAMSHJ010000004">
    <property type="protein sequence ID" value="KAI5415314.1"/>
    <property type="molecule type" value="Genomic_DNA"/>
</dbReference>
<dbReference type="InterPro" id="IPR044604">
    <property type="entry name" value="FLZ12/13/14"/>
</dbReference>
<dbReference type="AlphaFoldDB" id="A0A9D5AQF6"/>